<keyword evidence="1" id="KW-1188">Viral release from host cell</keyword>
<accession>A0A7H0HG07</accession>
<feature type="transmembrane region" description="Helical" evidence="2">
    <location>
        <begin position="545"/>
        <end position="568"/>
    </location>
</feature>
<proteinExistence type="predicted"/>
<evidence type="ECO:0000256" key="2">
    <source>
        <dbReference type="SAM" id="Phobius"/>
    </source>
</evidence>
<dbReference type="NCBIfam" id="TIGR01760">
    <property type="entry name" value="tape_meas_TP901"/>
    <property type="match status" value="1"/>
</dbReference>
<dbReference type="AlphaFoldDB" id="A0A7H0HG07"/>
<feature type="transmembrane region" description="Helical" evidence="2">
    <location>
        <begin position="612"/>
        <end position="635"/>
    </location>
</feature>
<gene>
    <name evidence="4" type="ORF">H9L24_00050</name>
</gene>
<protein>
    <submittedName>
        <fullName evidence="4">Phage tail tape measure protein</fullName>
    </submittedName>
</protein>
<keyword evidence="2" id="KW-1133">Transmembrane helix</keyword>
<sequence>MADNLRLRVVLDFVDRALGPLKRVSDGSRDAARALKAAKESLKALNAQQAQVGEFRTLKGELQDTAAKLAQARGRVGELARVYGQTAEPTRAMTQELAKAKREAAALGNQHDTQQVKLQQLRAKLSAAGISTRDLANHSQRLRTDIAAANSTIEQQTAKLKANGDQQRKLAELRKRHGNEMMHTGMIAAGSAALMAGGNKMAGPLRSVVGAFMPAEVSETQLRASMMGKAGEVGPEFQQILTLATRLGDKLPGTTADFIDMMTMLRRQGMTSQAILGGLGESAAYLGIQLRMPVTAAAEFAAKMQDATQTSEKDMMGLMDVIQRAFYLGVDPTNMLQGFTKMSAVMPFLGEKGLQASNMLAPLLVMMDQTGMAGESAGNAIRKVVQLSLDAEKLAKTNKMLAGEGIELNFATKGGKFAGLDNLFAQLDKLKGVDSDVKRIAALKKLYGDDAETHQVLNTLMEKGLDGYREVVAKMEAQADLRKRVDSQLKTLSASVEAAQGSFTNMLKDMGATIAPDLVLIVGKLGDMANAVGAWTRENQTVVKWALRVVAVLAIGATALGAIGLAYASVMGPMLLVRFGLARLAFLLPGVGKAASLLVSGLGFLLGALRAVALFLLANPIVLVIAAIAAAAFLIWRNWDTVKGFLLAIWAQLAGAASALWASATAGAAALWQTLVSLKDRFMTAGADLMQGLVNGITSRVQAVRDAIVGVADAVGGWFREKLGIASPSKVFMQYGGWISEGAALGIAGGQGAVRTAALAMATAATATMPMAADAAALRIDSRAPLMAHGAGMGAPTGGGTTISITVNAAPGMDEKALARAVAAEVRRLQQADRSRVNSQYSDIDG</sequence>
<dbReference type="KEGG" id="amon:H9L24_00050"/>
<dbReference type="Gene3D" id="1.10.287.1490">
    <property type="match status" value="1"/>
</dbReference>
<name>A0A7H0HG07_9BURK</name>
<feature type="transmembrane region" description="Helical" evidence="2">
    <location>
        <begin position="647"/>
        <end position="672"/>
    </location>
</feature>
<keyword evidence="2" id="KW-0812">Transmembrane</keyword>
<evidence type="ECO:0000313" key="5">
    <source>
        <dbReference type="Proteomes" id="UP000516057"/>
    </source>
</evidence>
<keyword evidence="2" id="KW-0472">Membrane</keyword>
<evidence type="ECO:0000256" key="1">
    <source>
        <dbReference type="ARBA" id="ARBA00022612"/>
    </source>
</evidence>
<organism evidence="4 5">
    <name type="scientific">Paenacidovorax monticola</name>
    <dbReference type="NCBI Taxonomy" id="1926868"/>
    <lineage>
        <taxon>Bacteria</taxon>
        <taxon>Pseudomonadati</taxon>
        <taxon>Pseudomonadota</taxon>
        <taxon>Betaproteobacteria</taxon>
        <taxon>Burkholderiales</taxon>
        <taxon>Comamonadaceae</taxon>
        <taxon>Paenacidovorax</taxon>
    </lineage>
</organism>
<evidence type="ECO:0000313" key="4">
    <source>
        <dbReference type="EMBL" id="QNP59473.1"/>
    </source>
</evidence>
<dbReference type="PANTHER" id="PTHR37813">
    <property type="entry name" value="FELS-2 PROPHAGE PROTEIN"/>
    <property type="match status" value="1"/>
</dbReference>
<dbReference type="PANTHER" id="PTHR37813:SF1">
    <property type="entry name" value="FELS-2 PROPHAGE PROTEIN"/>
    <property type="match status" value="1"/>
</dbReference>
<feature type="domain" description="Phage tail tape measure protein" evidence="3">
    <location>
        <begin position="243"/>
        <end position="448"/>
    </location>
</feature>
<keyword evidence="5" id="KW-1185">Reference proteome</keyword>
<evidence type="ECO:0000259" key="3">
    <source>
        <dbReference type="Pfam" id="PF10145"/>
    </source>
</evidence>
<dbReference type="RefSeq" id="WP_187736456.1">
    <property type="nucleotide sequence ID" value="NZ_CP060790.1"/>
</dbReference>
<reference evidence="4 5" key="1">
    <citation type="submission" date="2020-08" db="EMBL/GenBank/DDBJ databases">
        <title>Genome sequence of Acidovorax monticola KACC 19171T.</title>
        <authorList>
            <person name="Hyun D.-W."/>
            <person name="Bae J.-W."/>
        </authorList>
    </citation>
    <scope>NUCLEOTIDE SEQUENCE [LARGE SCALE GENOMIC DNA]</scope>
    <source>
        <strain evidence="4 5">KACC 19171</strain>
    </source>
</reference>
<dbReference type="EMBL" id="CP060790">
    <property type="protein sequence ID" value="QNP59473.1"/>
    <property type="molecule type" value="Genomic_DNA"/>
</dbReference>
<dbReference type="Pfam" id="PF10145">
    <property type="entry name" value="PhageMin_Tail"/>
    <property type="match status" value="1"/>
</dbReference>
<dbReference type="Proteomes" id="UP000516057">
    <property type="component" value="Chromosome"/>
</dbReference>
<feature type="transmembrane region" description="Helical" evidence="2">
    <location>
        <begin position="580"/>
        <end position="606"/>
    </location>
</feature>
<dbReference type="InterPro" id="IPR010090">
    <property type="entry name" value="Phage_tape_meas"/>
</dbReference>